<dbReference type="AlphaFoldDB" id="A0A1B1S6B1"/>
<feature type="chain" id="PRO_5008529270" evidence="1">
    <location>
        <begin position="20"/>
        <end position="555"/>
    </location>
</feature>
<name>A0A1B1S6B1_9BACT</name>
<dbReference type="Proteomes" id="UP000186351">
    <property type="component" value="Chromosome"/>
</dbReference>
<organism evidence="2 3">
    <name type="scientific">Muribaculum intestinale</name>
    <dbReference type="NCBI Taxonomy" id="1796646"/>
    <lineage>
        <taxon>Bacteria</taxon>
        <taxon>Pseudomonadati</taxon>
        <taxon>Bacteroidota</taxon>
        <taxon>Bacteroidia</taxon>
        <taxon>Bacteroidales</taxon>
        <taxon>Muribaculaceae</taxon>
        <taxon>Muribaculum</taxon>
    </lineage>
</organism>
<dbReference type="SUPFAM" id="SSF75011">
    <property type="entry name" value="3-carboxy-cis,cis-mucoante lactonizing enzyme"/>
    <property type="match status" value="1"/>
</dbReference>
<evidence type="ECO:0000313" key="2">
    <source>
        <dbReference type="EMBL" id="ANU62335.1"/>
    </source>
</evidence>
<evidence type="ECO:0000256" key="1">
    <source>
        <dbReference type="SAM" id="SignalP"/>
    </source>
</evidence>
<keyword evidence="1" id="KW-0732">Signal</keyword>
<dbReference type="RefSeq" id="WP_084273887.1">
    <property type="nucleotide sequence ID" value="NZ_CAQVEP010000007.1"/>
</dbReference>
<dbReference type="KEGG" id="pary:A4V02_00275"/>
<dbReference type="Pfam" id="PF20138">
    <property type="entry name" value="DUF6528"/>
    <property type="match status" value="1"/>
</dbReference>
<dbReference type="EMBL" id="CP015402">
    <property type="protein sequence ID" value="ANU62335.1"/>
    <property type="molecule type" value="Genomic_DNA"/>
</dbReference>
<reference evidence="3" key="1">
    <citation type="submission" date="2016-04" db="EMBL/GenBank/DDBJ databases">
        <title>Complete Genome Sequences of Twelve Strains of a Stable Defined Moderately Diverse Mouse Microbiota 2 (sDMDMm2).</title>
        <authorList>
            <person name="Uchimura Y."/>
            <person name="Wyss M."/>
            <person name="Brugiroux S."/>
            <person name="Limenitakis J.P."/>
            <person name="Stecher B."/>
            <person name="McCoy K.D."/>
            <person name="Macpherson A.J."/>
        </authorList>
    </citation>
    <scope>NUCLEOTIDE SEQUENCE [LARGE SCALE GENOMIC DNA]</scope>
    <source>
        <strain evidence="3">YL27</strain>
    </source>
</reference>
<dbReference type="STRING" id="1796646.A4V02_00275"/>
<feature type="signal peptide" evidence="1">
    <location>
        <begin position="1"/>
        <end position="19"/>
    </location>
</feature>
<accession>A0A1B1S6B1</accession>
<dbReference type="InterPro" id="IPR045383">
    <property type="entry name" value="DUF6528"/>
</dbReference>
<evidence type="ECO:0000313" key="3">
    <source>
        <dbReference type="Proteomes" id="UP000186351"/>
    </source>
</evidence>
<protein>
    <submittedName>
        <fullName evidence="2">Uncharacterized protein</fullName>
    </submittedName>
</protein>
<sequence>MIFNLIMGACLAFSATACSDDDDKDFDAVTERAAKVNIGFSRYFDANGASTQLKWNSDDQAILRLASDGSSYMASPIRPGQTSSLFLFTVKAPGAATVVSYWPTDAPVTVGNGDVGLEIPAIQDGTVTPLLIGADTQSISSYEGCDITLRQFPALMMVSISRGNYTVESIDVRGNAGEKLAGHVSIDAATWAFSADAETAHVDLATPVSCALDGTTIAVQVAPVTLTEGYTVTVNTTDGHSFNVTSSSPVILESGEIFITNSASDTEPSHLLIGGSDKVHIVNVAQCMGADYKAGLEWTWEAEDAADILGIAKSRCDHIDDCKPVDNGSKILVSSSYNWCVLLDKASKQVLFHALDCANAHSAELLPGNRIAVACSDGTTSNHNQVRLYDAARSNVLLDSSPLVSAHGVTWCESTQRLYAVGNRQINVYSLQDWDTSAPKLKLEKSITTPQGSNHDISLADPTTLVVAGVRAYLFDVNTESFTEMPHFAASTQLKSVNYNPLTSELWYTDATVPEGTQSWSTHTLRYATDPAATSMAGSIRITDMDVYKVRVLNW</sequence>
<gene>
    <name evidence="2" type="ORF">A4V02_00275</name>
</gene>
<proteinExistence type="predicted"/>
<accession>A0A1Z2XFH7</accession>
<keyword evidence="3" id="KW-1185">Reference proteome</keyword>